<keyword evidence="1" id="KW-0812">Transmembrane</keyword>
<keyword evidence="1" id="KW-0472">Membrane</keyword>
<gene>
    <name evidence="2" type="ORF">DM867_01265</name>
    <name evidence="3" type="ORF">DMP03_06380</name>
</gene>
<accession>A0A5N5UHU1</accession>
<evidence type="ECO:0000313" key="5">
    <source>
        <dbReference type="Proteomes" id="UP000326865"/>
    </source>
</evidence>
<organism evidence="3 4">
    <name type="scientific">Halosegnis rubeus</name>
    <dbReference type="NCBI Taxonomy" id="2212850"/>
    <lineage>
        <taxon>Archaea</taxon>
        <taxon>Methanobacteriati</taxon>
        <taxon>Methanobacteriota</taxon>
        <taxon>Stenosarchaea group</taxon>
        <taxon>Halobacteria</taxon>
        <taxon>Halobacteriales</taxon>
        <taxon>Natronomonadaceae</taxon>
        <taxon>Halosegnis</taxon>
    </lineage>
</organism>
<dbReference type="Proteomes" id="UP000326302">
    <property type="component" value="Unassembled WGS sequence"/>
</dbReference>
<proteinExistence type="predicted"/>
<sequence>MGSGQSVREIVEPHLARGEEPRAVYTDDNTVTVVTDRRIVRSRDHEIEGTDATDVESIMLTGPQILGARVRTYPATAPEWGKIALGSLFTGVGALFAYGSLVQNFLGTPTESELALIVALAPLLLVPSGAYIAYEAFNTQESHIRVEVISTGGDTTLRLPLDATEAANAVSSVVGDN</sequence>
<evidence type="ECO:0000256" key="1">
    <source>
        <dbReference type="SAM" id="Phobius"/>
    </source>
</evidence>
<keyword evidence="1" id="KW-1133">Transmembrane helix</keyword>
<dbReference type="RefSeq" id="WP_152119865.1">
    <property type="nucleotide sequence ID" value="NZ_QJOW01000002.1"/>
</dbReference>
<evidence type="ECO:0000313" key="3">
    <source>
        <dbReference type="EMBL" id="KAB7516982.1"/>
    </source>
</evidence>
<dbReference type="OrthoDB" id="375646at2157"/>
<evidence type="ECO:0000313" key="4">
    <source>
        <dbReference type="Proteomes" id="UP000326302"/>
    </source>
</evidence>
<name>A0A5N5UHU1_9EURY</name>
<dbReference type="EMBL" id="QKKZ01000001">
    <property type="protein sequence ID" value="KAB7515804.1"/>
    <property type="molecule type" value="Genomic_DNA"/>
</dbReference>
<feature type="transmembrane region" description="Helical" evidence="1">
    <location>
        <begin position="83"/>
        <end position="102"/>
    </location>
</feature>
<dbReference type="EMBL" id="QJOW01000002">
    <property type="protein sequence ID" value="KAB7516982.1"/>
    <property type="molecule type" value="Genomic_DNA"/>
</dbReference>
<protein>
    <submittedName>
        <fullName evidence="3">Uncharacterized protein</fullName>
    </submittedName>
</protein>
<comment type="caution">
    <text evidence="3">The sequence shown here is derived from an EMBL/GenBank/DDBJ whole genome shotgun (WGS) entry which is preliminary data.</text>
</comment>
<feature type="transmembrane region" description="Helical" evidence="1">
    <location>
        <begin position="114"/>
        <end position="134"/>
    </location>
</feature>
<evidence type="ECO:0000313" key="2">
    <source>
        <dbReference type="EMBL" id="KAB7515804.1"/>
    </source>
</evidence>
<accession>A0A5N5UB02</accession>
<dbReference type="Proteomes" id="UP000326865">
    <property type="component" value="Unassembled WGS sequence"/>
</dbReference>
<dbReference type="AlphaFoldDB" id="A0A5N5UHU1"/>
<reference evidence="4 5" key="1">
    <citation type="submission" date="2019-10" db="EMBL/GenBank/DDBJ databases">
        <title>Unraveling microbial dark matter from salterns through culturing: the case of the genus Halosegnis.</title>
        <authorList>
            <person name="Duran-Viseras A."/>
            <person name="Andrei A.-S."/>
            <person name="Vera-Gargallo B."/>
            <person name="Ghai R."/>
            <person name="Sanchez-Porro C."/>
            <person name="Ventosa A."/>
        </authorList>
    </citation>
    <scope>NUCLEOTIDE SEQUENCE [LARGE SCALE GENOMIC DNA]</scope>
    <source>
        <strain evidence="3 4">F17-44</strain>
        <strain evidence="2 5">F18-79</strain>
    </source>
</reference>
<keyword evidence="5" id="KW-1185">Reference proteome</keyword>